<evidence type="ECO:0000313" key="4">
    <source>
        <dbReference type="EMBL" id="SEU39401.1"/>
    </source>
</evidence>
<reference evidence="4 5" key="1">
    <citation type="submission" date="2016-10" db="EMBL/GenBank/DDBJ databases">
        <authorList>
            <person name="Varghese N."/>
            <person name="Submissions S."/>
        </authorList>
    </citation>
    <scope>NUCLEOTIDE SEQUENCE [LARGE SCALE GENOMIC DNA]</scope>
    <source>
        <strain evidence="4 5">DSM 16525</strain>
    </source>
</reference>
<feature type="compositionally biased region" description="Pro residues" evidence="1">
    <location>
        <begin position="89"/>
        <end position="103"/>
    </location>
</feature>
<keyword evidence="5" id="KW-1185">Reference proteome</keyword>
<keyword evidence="2" id="KW-0812">Transmembrane</keyword>
<dbReference type="EMBL" id="BJXR01000044">
    <property type="protein sequence ID" value="GEN11180.1"/>
    <property type="molecule type" value="Genomic_DNA"/>
</dbReference>
<gene>
    <name evidence="3" type="ORF">MFU01_62170</name>
    <name evidence="4" type="ORF">SAMN05443572_11430</name>
</gene>
<sequence>MNCGAPFLKSAERESTCGHCGADRPRPSNNPLPLGWKEVQAPRSSNDLKVIITWGLLGIGLTGSLLVATLMLALSPHEEPPPRVVTPRPVSPPPPPIVTPPPPPPPIVEPPPVPEIIVEKPVKRPPPPMPKTNEAWGAIQLAKKLRQYDYCGKEAILRDGTIPRRFTLHARFDANGEGMRGHVLPKTSVRMLDACIRNRTQYVYLGRPPEKREFEVEVTLSFAHLRPKGKPETYDDQWSAFQED</sequence>
<feature type="region of interest" description="Disordered" evidence="1">
    <location>
        <begin position="10"/>
        <end position="35"/>
    </location>
</feature>
<organism evidence="3 6">
    <name type="scientific">Myxococcus fulvus</name>
    <dbReference type="NCBI Taxonomy" id="33"/>
    <lineage>
        <taxon>Bacteria</taxon>
        <taxon>Pseudomonadati</taxon>
        <taxon>Myxococcota</taxon>
        <taxon>Myxococcia</taxon>
        <taxon>Myxococcales</taxon>
        <taxon>Cystobacterineae</taxon>
        <taxon>Myxococcaceae</taxon>
        <taxon>Myxococcus</taxon>
    </lineage>
</organism>
<dbReference type="EMBL" id="FOIB01000014">
    <property type="protein sequence ID" value="SEU39401.1"/>
    <property type="molecule type" value="Genomic_DNA"/>
</dbReference>
<dbReference type="Proteomes" id="UP000321514">
    <property type="component" value="Unassembled WGS sequence"/>
</dbReference>
<protein>
    <submittedName>
        <fullName evidence="3">Uncharacterized protein</fullName>
    </submittedName>
</protein>
<reference evidence="3 6" key="2">
    <citation type="submission" date="2019-07" db="EMBL/GenBank/DDBJ databases">
        <title>Whole genome shotgun sequence of Myxococcus fulvus NBRC 100333.</title>
        <authorList>
            <person name="Hosoyama A."/>
            <person name="Uohara A."/>
            <person name="Ohji S."/>
            <person name="Ichikawa N."/>
        </authorList>
    </citation>
    <scope>NUCLEOTIDE SEQUENCE [LARGE SCALE GENOMIC DNA]</scope>
    <source>
        <strain evidence="3 6">NBRC 100333</strain>
    </source>
</reference>
<name>A0A511TAG4_MYXFU</name>
<dbReference type="RefSeq" id="WP_074958654.1">
    <property type="nucleotide sequence ID" value="NZ_BJXR01000044.1"/>
</dbReference>
<evidence type="ECO:0000313" key="6">
    <source>
        <dbReference type="Proteomes" id="UP000321514"/>
    </source>
</evidence>
<comment type="caution">
    <text evidence="3">The sequence shown here is derived from an EMBL/GenBank/DDBJ whole genome shotgun (WGS) entry which is preliminary data.</text>
</comment>
<dbReference type="AlphaFoldDB" id="A0A511TAG4"/>
<feature type="transmembrane region" description="Helical" evidence="2">
    <location>
        <begin position="51"/>
        <end position="74"/>
    </location>
</feature>
<keyword evidence="2" id="KW-0472">Membrane</keyword>
<proteinExistence type="predicted"/>
<keyword evidence="2" id="KW-1133">Transmembrane helix</keyword>
<feature type="compositionally biased region" description="Basic and acidic residues" evidence="1">
    <location>
        <begin position="10"/>
        <end position="26"/>
    </location>
</feature>
<feature type="region of interest" description="Disordered" evidence="1">
    <location>
        <begin position="77"/>
        <end position="103"/>
    </location>
</feature>
<accession>A0A511TAG4</accession>
<evidence type="ECO:0000256" key="1">
    <source>
        <dbReference type="SAM" id="MobiDB-lite"/>
    </source>
</evidence>
<evidence type="ECO:0000313" key="5">
    <source>
        <dbReference type="Proteomes" id="UP000183760"/>
    </source>
</evidence>
<evidence type="ECO:0000313" key="3">
    <source>
        <dbReference type="EMBL" id="GEN11180.1"/>
    </source>
</evidence>
<evidence type="ECO:0000256" key="2">
    <source>
        <dbReference type="SAM" id="Phobius"/>
    </source>
</evidence>
<dbReference type="Proteomes" id="UP000183760">
    <property type="component" value="Unassembled WGS sequence"/>
</dbReference>